<dbReference type="EMBL" id="JANCLT010000007">
    <property type="protein sequence ID" value="MCP8969623.1"/>
    <property type="molecule type" value="Genomic_DNA"/>
</dbReference>
<protein>
    <submittedName>
        <fullName evidence="2">DsbA family oxidoreductase</fullName>
    </submittedName>
</protein>
<sequence>MKIEIWSDFACPFCYIGKRRLEGALQAFPQRDKVEVVYRSFELDPSMARDVGMDMYEILANKYGGGREQAKGMCDNMAEQAKTVGLDFRFDTLIPTNTFDAHRLSHLAAAHGKMGEMTERLLHAYFTESKHLGDHAVLADLAAEAGLDREEAVAVLAGDAYSDEVHADEDFGQQLGIRGVPFFVFNQKYAVSGAQPTEVFAEVLQKVWQEEQPLQVLSEGAVCTDDSCDFPAK</sequence>
<gene>
    <name evidence="2" type="ORF">NK662_13905</name>
</gene>
<proteinExistence type="predicted"/>
<comment type="caution">
    <text evidence="2">The sequence shown here is derived from an EMBL/GenBank/DDBJ whole genome shotgun (WGS) entry which is preliminary data.</text>
</comment>
<evidence type="ECO:0000259" key="1">
    <source>
        <dbReference type="Pfam" id="PF01323"/>
    </source>
</evidence>
<organism evidence="2 3">
    <name type="scientific">Ectobacillus ponti</name>
    <dbReference type="NCBI Taxonomy" id="2961894"/>
    <lineage>
        <taxon>Bacteria</taxon>
        <taxon>Bacillati</taxon>
        <taxon>Bacillota</taxon>
        <taxon>Bacilli</taxon>
        <taxon>Bacillales</taxon>
        <taxon>Bacillaceae</taxon>
        <taxon>Ectobacillus</taxon>
    </lineage>
</organism>
<dbReference type="GO" id="GO:0016491">
    <property type="term" value="F:oxidoreductase activity"/>
    <property type="evidence" value="ECO:0007669"/>
    <property type="project" value="InterPro"/>
</dbReference>
<evidence type="ECO:0000313" key="2">
    <source>
        <dbReference type="EMBL" id="MCP8969623.1"/>
    </source>
</evidence>
<dbReference type="Pfam" id="PF01323">
    <property type="entry name" value="DSBA"/>
    <property type="match status" value="1"/>
</dbReference>
<dbReference type="AlphaFoldDB" id="A0AA41XB48"/>
<evidence type="ECO:0000313" key="3">
    <source>
        <dbReference type="Proteomes" id="UP001156102"/>
    </source>
</evidence>
<dbReference type="InterPro" id="IPR001853">
    <property type="entry name" value="DSBA-like_thioredoxin_dom"/>
</dbReference>
<dbReference type="Proteomes" id="UP001156102">
    <property type="component" value="Unassembled WGS sequence"/>
</dbReference>
<dbReference type="PANTHER" id="PTHR13887:SF41">
    <property type="entry name" value="THIOREDOXIN SUPERFAMILY PROTEIN"/>
    <property type="match status" value="1"/>
</dbReference>
<keyword evidence="3" id="KW-1185">Reference proteome</keyword>
<reference evidence="2" key="1">
    <citation type="submission" date="2022-07" db="EMBL/GenBank/DDBJ databases">
        <authorList>
            <person name="Li W.-J."/>
            <person name="Deng Q.-Q."/>
        </authorList>
    </citation>
    <scope>NUCLEOTIDE SEQUENCE</scope>
    <source>
        <strain evidence="2">SYSU M60031</strain>
    </source>
</reference>
<feature type="domain" description="DSBA-like thioredoxin" evidence="1">
    <location>
        <begin position="3"/>
        <end position="205"/>
    </location>
</feature>
<dbReference type="RefSeq" id="WP_254759546.1">
    <property type="nucleotide sequence ID" value="NZ_JANCLT010000007.1"/>
</dbReference>
<dbReference type="Gene3D" id="3.40.30.10">
    <property type="entry name" value="Glutaredoxin"/>
    <property type="match status" value="1"/>
</dbReference>
<accession>A0AA41XB48</accession>
<dbReference type="PANTHER" id="PTHR13887">
    <property type="entry name" value="GLUTATHIONE S-TRANSFERASE KAPPA"/>
    <property type="match status" value="1"/>
</dbReference>
<dbReference type="CDD" id="cd03024">
    <property type="entry name" value="DsbA_FrnE"/>
    <property type="match status" value="1"/>
</dbReference>
<name>A0AA41XB48_9BACI</name>
<dbReference type="InterPro" id="IPR036249">
    <property type="entry name" value="Thioredoxin-like_sf"/>
</dbReference>
<dbReference type="SUPFAM" id="SSF52833">
    <property type="entry name" value="Thioredoxin-like"/>
    <property type="match status" value="1"/>
</dbReference>